<dbReference type="EMBL" id="CP002541">
    <property type="protein sequence ID" value="ADY13701.1"/>
    <property type="molecule type" value="Genomic_DNA"/>
</dbReference>
<dbReference type="STRING" id="158189.SpiBuddy_1877"/>
<dbReference type="Gene3D" id="1.20.5.320">
    <property type="entry name" value="6-Phosphogluconate Dehydrogenase, domain 3"/>
    <property type="match status" value="1"/>
</dbReference>
<dbReference type="HOGENOM" id="CLU_392737_0_0_12"/>
<gene>
    <name evidence="2" type="ordered locus">SpiBuddy_1877</name>
</gene>
<dbReference type="Proteomes" id="UP000008466">
    <property type="component" value="Chromosome"/>
</dbReference>
<dbReference type="AlphaFoldDB" id="F0RWS0"/>
<evidence type="ECO:0008006" key="4">
    <source>
        <dbReference type="Google" id="ProtNLM"/>
    </source>
</evidence>
<dbReference type="OrthoDB" id="371260at2"/>
<feature type="compositionally biased region" description="Low complexity" evidence="1">
    <location>
        <begin position="132"/>
        <end position="145"/>
    </location>
</feature>
<organism evidence="2 3">
    <name type="scientific">Sphaerochaeta globosa (strain ATCC BAA-1886 / DSM 22777 / Buddy)</name>
    <name type="common">Spirochaeta sp. (strain Buddy)</name>
    <dbReference type="NCBI Taxonomy" id="158189"/>
    <lineage>
        <taxon>Bacteria</taxon>
        <taxon>Pseudomonadati</taxon>
        <taxon>Spirochaetota</taxon>
        <taxon>Spirochaetia</taxon>
        <taxon>Spirochaetales</taxon>
        <taxon>Sphaerochaetaceae</taxon>
        <taxon>Sphaerochaeta</taxon>
    </lineage>
</organism>
<sequence>MGVVGTGSLTLYDQNDVTYAVLTSDAGLVSVDASGTPKIPLSTTPLTTTMKVYRGNTLQTGWAFSRTNSGMGVTSSVNSSGVLTVTALTTDMGWVDITASKFGEASITKRYALSKVYQGQTGAEGPKGDPGEIGPQGPQGPMGNPGQLGLYADGTTLYLKGFADDGTLTANTGYIYAEGIRHTVPAYSEVLTADGKGYAIFDGVAAQFAKLIADGTSKRWEPYNGGEALTSDFFVLGSFMKNGDSIYDIQYVMPERSENFERSHFMDILATGDIKNINVWAQANKIDQVFQRVAVLEAFINKVFANKIEMSNNGAIYSRYTEDGAAPSDGSGYYLAGNGEIKAKNIELQNGSIYSGYTKDGIPITTSAGYHLSPDGIFQAMNAKLIGTLRTGLNALANSRVSIRDESGIIAGPTFVGSGLNDLTIINSGAVAVDAVVRMRTIAPIYQLGGTGPAGGKIFHITDTTIYECSPIAAQSGRLKWGPTAPELGLYNYSVGAGQTNTNTILSAFGSSAPAATYANDLVYGGYSDWYLPSLDELKLAIDRLGTDYGFTVGTSENYWASNEYNASSASIYRITVGATGMSKTSTSTAITWPYVRAIRSFPIPKDTFDVSVNNGSSYSSEIAIPVNKQYSIGGYDITFRIGSYNGHTSGNYWTFKQGGMKGLSIQSSNGVEYVTASAGVLSATQINTQGTTNIVWGAVAN</sequence>
<accession>F0RWS0</accession>
<keyword evidence="3" id="KW-1185">Reference proteome</keyword>
<dbReference type="RefSeq" id="WP_013607550.1">
    <property type="nucleotide sequence ID" value="NC_015152.1"/>
</dbReference>
<feature type="region of interest" description="Disordered" evidence="1">
    <location>
        <begin position="119"/>
        <end position="145"/>
    </location>
</feature>
<reference evidence="3" key="1">
    <citation type="submission" date="2011-02" db="EMBL/GenBank/DDBJ databases">
        <title>Complete sequence of Spirochaeta sp. Buddy.</title>
        <authorList>
            <person name="Lucas S."/>
            <person name="Copeland A."/>
            <person name="Lapidus A."/>
            <person name="Cheng J.-F."/>
            <person name="Goodwin L."/>
            <person name="Pitluck S."/>
            <person name="Zeytun A."/>
            <person name="Detter J.C."/>
            <person name="Han C."/>
            <person name="Tapia R."/>
            <person name="Land M."/>
            <person name="Hauser L."/>
            <person name="Kyrpides N."/>
            <person name="Ivanova N."/>
            <person name="Mikhailova N."/>
            <person name="Pagani I."/>
            <person name="Ritalahti K.M."/>
            <person name="Loeffler F.E."/>
            <person name="Woyke T."/>
        </authorList>
    </citation>
    <scope>NUCLEOTIDE SEQUENCE [LARGE SCALE GENOMIC DNA]</scope>
    <source>
        <strain evidence="3">ATCC BAA-1886 / DSM 22777 / Buddy</strain>
    </source>
</reference>
<proteinExistence type="predicted"/>
<evidence type="ECO:0000313" key="2">
    <source>
        <dbReference type="EMBL" id="ADY13701.1"/>
    </source>
</evidence>
<dbReference type="KEGG" id="sbu:SpiBuddy_1877"/>
<protein>
    <recommendedName>
        <fullName evidence="4">DUF1566 domain-containing protein</fullName>
    </recommendedName>
</protein>
<evidence type="ECO:0000313" key="3">
    <source>
        <dbReference type="Proteomes" id="UP000008466"/>
    </source>
</evidence>
<name>F0RWS0_SPHGB</name>
<evidence type="ECO:0000256" key="1">
    <source>
        <dbReference type="SAM" id="MobiDB-lite"/>
    </source>
</evidence>